<dbReference type="AlphaFoldDB" id="W4VPJ4"/>
<proteinExistence type="predicted"/>
<gene>
    <name evidence="1" type="ORF">JCM21714_3952</name>
</gene>
<dbReference type="Proteomes" id="UP000019102">
    <property type="component" value="Unassembled WGS sequence"/>
</dbReference>
<dbReference type="STRING" id="1298598.JCM21714_3952"/>
<dbReference type="EMBL" id="BAVS01000030">
    <property type="protein sequence ID" value="GAE94763.1"/>
    <property type="molecule type" value="Genomic_DNA"/>
</dbReference>
<evidence type="ECO:0000313" key="2">
    <source>
        <dbReference type="Proteomes" id="UP000019102"/>
    </source>
</evidence>
<name>W4VPJ4_9BACI</name>
<organism evidence="1 2">
    <name type="scientific">Gracilibacillus boraciitolerans JCM 21714</name>
    <dbReference type="NCBI Taxonomy" id="1298598"/>
    <lineage>
        <taxon>Bacteria</taxon>
        <taxon>Bacillati</taxon>
        <taxon>Bacillota</taxon>
        <taxon>Bacilli</taxon>
        <taxon>Bacillales</taxon>
        <taxon>Bacillaceae</taxon>
        <taxon>Gracilibacillus</taxon>
    </lineage>
</organism>
<protein>
    <submittedName>
        <fullName evidence="1">Uncharacterized protein</fullName>
    </submittedName>
</protein>
<sequence length="103" mass="12081">MKSRTYTDVHKLLLPANIPVILEEYKDIFATYSYVPGREKVYPKIKLTSNVLSVLFPLIEHPVYGKTGLHAIEKYKDGRVTKYMYHWKIIIPRRGKHKQHLSA</sequence>
<comment type="caution">
    <text evidence="1">The sequence shown here is derived from an EMBL/GenBank/DDBJ whole genome shotgun (WGS) entry which is preliminary data.</text>
</comment>
<dbReference type="OrthoDB" id="2606532at2"/>
<dbReference type="RefSeq" id="WP_052000764.1">
    <property type="nucleotide sequence ID" value="NZ_BAVS01000030.1"/>
</dbReference>
<keyword evidence="2" id="KW-1185">Reference proteome</keyword>
<evidence type="ECO:0000313" key="1">
    <source>
        <dbReference type="EMBL" id="GAE94763.1"/>
    </source>
</evidence>
<accession>W4VPJ4</accession>
<reference evidence="1 2" key="1">
    <citation type="journal article" date="2014" name="Genome Announc.">
        <title>Draft Genome Sequence of the Boron-Tolerant and Moderately Halotolerant Bacterium Gracilibacillus boraciitolerans JCM 21714T.</title>
        <authorList>
            <person name="Ahmed I."/>
            <person name="Oshima K."/>
            <person name="Suda W."/>
            <person name="Kitamura K."/>
            <person name="Iida T."/>
            <person name="Ohmori Y."/>
            <person name="Fujiwara T."/>
            <person name="Hattori M."/>
            <person name="Ohkuma M."/>
        </authorList>
    </citation>
    <scope>NUCLEOTIDE SEQUENCE [LARGE SCALE GENOMIC DNA]</scope>
    <source>
        <strain evidence="1 2">JCM 21714</strain>
    </source>
</reference>